<dbReference type="InterPro" id="IPR005814">
    <property type="entry name" value="Aminotrans_3"/>
</dbReference>
<evidence type="ECO:0000256" key="2">
    <source>
        <dbReference type="ARBA" id="ARBA00001933"/>
    </source>
</evidence>
<dbReference type="SUPFAM" id="SSF53383">
    <property type="entry name" value="PLP-dependent transferases"/>
    <property type="match status" value="1"/>
</dbReference>
<sequence>MTITDPASSTMSTAGSTAPGSIPAVDRPILRTEIPGPRSRALHERRLAVVPRGAAWTLPVYIDHADGAWIVDVDGNRLLDLGAGIGVTTIGHANAGVADAASEQLRKVTHTLFTITPYEGYVRLAELLAERTPGDFAKKTLLVNSGAEAVENAVKIARRYTGRRAVAALDHAFHGRTNLTSAMNHKAAPYASGFGPLAPDIHRVPNSYPFRDGLTGAEAAARTIAYLEQRIGVRDLAALVAEPIQGEGGFIVPAEGYLTALQRWATENGVVFVADEVQSGMGRTGTWFASELFGLEPDLVTTAKGIAGGLPLAGVTGRAEIMDAADPGGLGGTFGGNPVSIAAALSVFEQLATGEPLAAANRIGEVLTNGLRALAAKHDVIGDVRGHGAMIAFELTSPGTTAPVTGLAAAISEFAGQRGVLLLTAGSDGNVIRFLPPLAVTDGQLAYALEVIDEALAALS</sequence>
<dbReference type="EMBL" id="JACBZY010000001">
    <property type="protein sequence ID" value="NYG97818.1"/>
    <property type="molecule type" value="Genomic_DNA"/>
</dbReference>
<dbReference type="PANTHER" id="PTHR11986">
    <property type="entry name" value="AMINOTRANSFERASE CLASS III"/>
    <property type="match status" value="1"/>
</dbReference>
<name>A0A852YFG1_9MICO</name>
<keyword evidence="19" id="KW-1185">Reference proteome</keyword>
<dbReference type="FunFam" id="3.40.640.10:FF:000013">
    <property type="entry name" value="4-aminobutyrate aminotransferase"/>
    <property type="match status" value="1"/>
</dbReference>
<dbReference type="RefSeq" id="WP_246286663.1">
    <property type="nucleotide sequence ID" value="NZ_JACBZY010000001.1"/>
</dbReference>
<dbReference type="GO" id="GO:0030170">
    <property type="term" value="F:pyridoxal phosphate binding"/>
    <property type="evidence" value="ECO:0007669"/>
    <property type="project" value="InterPro"/>
</dbReference>
<evidence type="ECO:0000256" key="16">
    <source>
        <dbReference type="RuleBase" id="RU003560"/>
    </source>
</evidence>
<evidence type="ECO:0000256" key="4">
    <source>
        <dbReference type="ARBA" id="ARBA00008954"/>
    </source>
</evidence>
<dbReference type="PROSITE" id="PS00600">
    <property type="entry name" value="AA_TRANSFER_CLASS_3"/>
    <property type="match status" value="1"/>
</dbReference>
<keyword evidence="7 18" id="KW-0032">Aminotransferase</keyword>
<dbReference type="GO" id="GO:0034386">
    <property type="term" value="F:4-aminobutyrate:2-oxoglutarate transaminase activity"/>
    <property type="evidence" value="ECO:0007669"/>
    <property type="project" value="UniProtKB-EC"/>
</dbReference>
<keyword evidence="9 16" id="KW-0663">Pyridoxal phosphate</keyword>
<feature type="compositionally biased region" description="Low complexity" evidence="17">
    <location>
        <begin position="1"/>
        <end position="21"/>
    </location>
</feature>
<comment type="pathway">
    <text evidence="3">Amino-acid degradation; 4-aminobutanoate degradation.</text>
</comment>
<gene>
    <name evidence="18" type="ORF">BJ979_000444</name>
</gene>
<dbReference type="PIRSF" id="PIRSF000521">
    <property type="entry name" value="Transaminase_4ab_Lys_Orn"/>
    <property type="match status" value="1"/>
</dbReference>
<dbReference type="Gene3D" id="3.40.640.10">
    <property type="entry name" value="Type I PLP-dependent aspartate aminotransferase-like (Major domain)"/>
    <property type="match status" value="1"/>
</dbReference>
<dbReference type="InterPro" id="IPR050103">
    <property type="entry name" value="Class-III_PLP-dep_AT"/>
</dbReference>
<dbReference type="PANTHER" id="PTHR11986:SF79">
    <property type="entry name" value="ACETYLORNITHINE AMINOTRANSFERASE, MITOCHONDRIAL"/>
    <property type="match status" value="1"/>
</dbReference>
<evidence type="ECO:0000256" key="8">
    <source>
        <dbReference type="ARBA" id="ARBA00022679"/>
    </source>
</evidence>
<evidence type="ECO:0000256" key="14">
    <source>
        <dbReference type="ARBA" id="ARBA00048021"/>
    </source>
</evidence>
<evidence type="ECO:0000313" key="19">
    <source>
        <dbReference type="Proteomes" id="UP000553888"/>
    </source>
</evidence>
<evidence type="ECO:0000256" key="12">
    <source>
        <dbReference type="ARBA" id="ARBA00030857"/>
    </source>
</evidence>
<reference evidence="18 19" key="1">
    <citation type="submission" date="2020-07" db="EMBL/GenBank/DDBJ databases">
        <title>Sequencing the genomes of 1000 actinobacteria strains.</title>
        <authorList>
            <person name="Klenk H.-P."/>
        </authorList>
    </citation>
    <scope>NUCLEOTIDE SEQUENCE [LARGE SCALE GENOMIC DNA]</scope>
    <source>
        <strain evidence="18 19">DSM 23141</strain>
    </source>
</reference>
<accession>A0A852YFG1</accession>
<evidence type="ECO:0000256" key="9">
    <source>
        <dbReference type="ARBA" id="ARBA00022898"/>
    </source>
</evidence>
<evidence type="ECO:0000256" key="7">
    <source>
        <dbReference type="ARBA" id="ARBA00022576"/>
    </source>
</evidence>
<keyword evidence="8 18" id="KW-0808">Transferase</keyword>
<dbReference type="EC" id="2.6.1.19" evidence="6"/>
<evidence type="ECO:0000256" key="5">
    <source>
        <dbReference type="ARBA" id="ARBA00012876"/>
    </source>
</evidence>
<evidence type="ECO:0000256" key="1">
    <source>
        <dbReference type="ARBA" id="ARBA00001750"/>
    </source>
</evidence>
<dbReference type="InterPro" id="IPR049704">
    <property type="entry name" value="Aminotrans_3_PPA_site"/>
</dbReference>
<dbReference type="AlphaFoldDB" id="A0A852YFG1"/>
<comment type="similarity">
    <text evidence="4 16">Belongs to the class-III pyridoxal-phosphate-dependent aminotransferase family.</text>
</comment>
<dbReference type="EC" id="2.6.1.22" evidence="5"/>
<comment type="cofactor">
    <cofactor evidence="2">
        <name>pyridoxal 5'-phosphate</name>
        <dbReference type="ChEBI" id="CHEBI:597326"/>
    </cofactor>
</comment>
<evidence type="ECO:0000256" key="17">
    <source>
        <dbReference type="SAM" id="MobiDB-lite"/>
    </source>
</evidence>
<dbReference type="Gene3D" id="3.90.1150.10">
    <property type="entry name" value="Aspartate Aminotransferase, domain 1"/>
    <property type="match status" value="1"/>
</dbReference>
<protein>
    <recommendedName>
        <fullName evidence="12">(S)-3-amino-2-methylpropionate transaminase</fullName>
        <ecNumber evidence="6">2.6.1.19</ecNumber>
        <ecNumber evidence="5">2.6.1.22</ecNumber>
    </recommendedName>
    <alternativeName>
        <fullName evidence="13">GABA aminotransferase</fullName>
    </alternativeName>
    <alternativeName>
        <fullName evidence="11">Gamma-amino-N-butyrate transaminase</fullName>
    </alternativeName>
    <alternativeName>
        <fullName evidence="15">Glutamate:succinic semialdehyde transaminase</fullName>
    </alternativeName>
    <alternativeName>
        <fullName evidence="10">L-AIBAT</fullName>
    </alternativeName>
</protein>
<evidence type="ECO:0000256" key="11">
    <source>
        <dbReference type="ARBA" id="ARBA00030204"/>
    </source>
</evidence>
<dbReference type="Pfam" id="PF00202">
    <property type="entry name" value="Aminotran_3"/>
    <property type="match status" value="1"/>
</dbReference>
<dbReference type="InterPro" id="IPR015422">
    <property type="entry name" value="PyrdxlP-dep_Trfase_small"/>
</dbReference>
<proteinExistence type="inferred from homology"/>
<feature type="region of interest" description="Disordered" evidence="17">
    <location>
        <begin position="1"/>
        <end position="26"/>
    </location>
</feature>
<dbReference type="GO" id="GO:0042802">
    <property type="term" value="F:identical protein binding"/>
    <property type="evidence" value="ECO:0007669"/>
    <property type="project" value="TreeGrafter"/>
</dbReference>
<evidence type="ECO:0000313" key="18">
    <source>
        <dbReference type="EMBL" id="NYG97818.1"/>
    </source>
</evidence>
<dbReference type="Proteomes" id="UP000553888">
    <property type="component" value="Unassembled WGS sequence"/>
</dbReference>
<dbReference type="InterPro" id="IPR015421">
    <property type="entry name" value="PyrdxlP-dep_Trfase_major"/>
</dbReference>
<dbReference type="GO" id="GO:0047298">
    <property type="term" value="F:(S)-3-amino-2-methylpropionate transaminase activity"/>
    <property type="evidence" value="ECO:0007669"/>
    <property type="project" value="UniProtKB-EC"/>
</dbReference>
<organism evidence="18 19">
    <name type="scientific">Schumannella luteola</name>
    <dbReference type="NCBI Taxonomy" id="472059"/>
    <lineage>
        <taxon>Bacteria</taxon>
        <taxon>Bacillati</taxon>
        <taxon>Actinomycetota</taxon>
        <taxon>Actinomycetes</taxon>
        <taxon>Micrococcales</taxon>
        <taxon>Microbacteriaceae</taxon>
        <taxon>Schumannella</taxon>
    </lineage>
</organism>
<dbReference type="InterPro" id="IPR015424">
    <property type="entry name" value="PyrdxlP-dep_Trfase"/>
</dbReference>
<comment type="catalytic activity">
    <reaction evidence="1">
        <text>(S)-3-amino-2-methylpropanoate + 2-oxoglutarate = 2-methyl-3-oxopropanoate + L-glutamate</text>
        <dbReference type="Rhea" id="RHEA:13993"/>
        <dbReference type="ChEBI" id="CHEBI:16810"/>
        <dbReference type="ChEBI" id="CHEBI:29985"/>
        <dbReference type="ChEBI" id="CHEBI:57700"/>
        <dbReference type="ChEBI" id="CHEBI:58655"/>
        <dbReference type="EC" id="2.6.1.22"/>
    </reaction>
</comment>
<comment type="caution">
    <text evidence="18">The sequence shown here is derived from an EMBL/GenBank/DDBJ whole genome shotgun (WGS) entry which is preliminary data.</text>
</comment>
<evidence type="ECO:0000256" key="6">
    <source>
        <dbReference type="ARBA" id="ARBA00012912"/>
    </source>
</evidence>
<evidence type="ECO:0000256" key="3">
    <source>
        <dbReference type="ARBA" id="ARBA00005176"/>
    </source>
</evidence>
<evidence type="ECO:0000256" key="10">
    <source>
        <dbReference type="ARBA" id="ARBA00029760"/>
    </source>
</evidence>
<evidence type="ECO:0000256" key="15">
    <source>
        <dbReference type="ARBA" id="ARBA00050054"/>
    </source>
</evidence>
<comment type="catalytic activity">
    <reaction evidence="14">
        <text>4-aminobutanoate + 2-oxoglutarate = succinate semialdehyde + L-glutamate</text>
        <dbReference type="Rhea" id="RHEA:23352"/>
        <dbReference type="ChEBI" id="CHEBI:16810"/>
        <dbReference type="ChEBI" id="CHEBI:29985"/>
        <dbReference type="ChEBI" id="CHEBI:57706"/>
        <dbReference type="ChEBI" id="CHEBI:59888"/>
        <dbReference type="EC" id="2.6.1.19"/>
    </reaction>
</comment>
<evidence type="ECO:0000256" key="13">
    <source>
        <dbReference type="ARBA" id="ARBA00031787"/>
    </source>
</evidence>
<dbReference type="CDD" id="cd00610">
    <property type="entry name" value="OAT_like"/>
    <property type="match status" value="1"/>
</dbReference>